<dbReference type="PANTHER" id="PTHR33112">
    <property type="entry name" value="DOMAIN PROTEIN, PUTATIVE-RELATED"/>
    <property type="match status" value="1"/>
</dbReference>
<gene>
    <name evidence="3" type="ORF">PGQ11_006260</name>
</gene>
<reference evidence="3 4" key="1">
    <citation type="journal article" date="2024" name="IMA Fungus">
        <title>Apiospora arundinis, a panoply of carbohydrate-active enzymes and secondary metabolites.</title>
        <authorList>
            <person name="Sorensen T."/>
            <person name="Petersen C."/>
            <person name="Muurmann A.T."/>
            <person name="Christiansen J.V."/>
            <person name="Brundto M.L."/>
            <person name="Overgaard C.K."/>
            <person name="Boysen A.T."/>
            <person name="Wollenberg R.D."/>
            <person name="Larsen T.O."/>
            <person name="Sorensen J.L."/>
            <person name="Nielsen K.L."/>
            <person name="Sondergaard T.E."/>
        </authorList>
    </citation>
    <scope>NUCLEOTIDE SEQUENCE [LARGE SCALE GENOMIC DNA]</scope>
    <source>
        <strain evidence="3 4">AAU 773</strain>
    </source>
</reference>
<feature type="region of interest" description="Disordered" evidence="1">
    <location>
        <begin position="1"/>
        <end position="20"/>
    </location>
</feature>
<proteinExistence type="predicted"/>
<dbReference type="PANTHER" id="PTHR33112:SF16">
    <property type="entry name" value="HETEROKARYON INCOMPATIBILITY DOMAIN-CONTAINING PROTEIN"/>
    <property type="match status" value="1"/>
</dbReference>
<dbReference type="InterPro" id="IPR010730">
    <property type="entry name" value="HET"/>
</dbReference>
<dbReference type="EMBL" id="JAPCWZ010000004">
    <property type="protein sequence ID" value="KAK8867682.1"/>
    <property type="molecule type" value="Genomic_DNA"/>
</dbReference>
<evidence type="ECO:0000313" key="3">
    <source>
        <dbReference type="EMBL" id="KAK8867682.1"/>
    </source>
</evidence>
<dbReference type="Pfam" id="PF06985">
    <property type="entry name" value="HET"/>
    <property type="match status" value="1"/>
</dbReference>
<evidence type="ECO:0000256" key="1">
    <source>
        <dbReference type="SAM" id="MobiDB-lite"/>
    </source>
</evidence>
<feature type="domain" description="Heterokaryon incompatibility" evidence="2">
    <location>
        <begin position="196"/>
        <end position="353"/>
    </location>
</feature>
<dbReference type="Proteomes" id="UP001390339">
    <property type="component" value="Unassembled WGS sequence"/>
</dbReference>
<sequence length="663" mass="75347">MSELKYESLSEADRDASRSNVPCAHTQLQLEGRKRVTFSQFESFSDSCRFCRLYRDSALALAKGDVPSLFKPESMNEAEENLFLQDLVIFYNAYQRLIFHISGQDHPVTIFRDTDMERDFTVQGRRFPEGFRVGRHTNSKMTFTFARKWLSECLTRHTCSKPSSEAVPLPGRLLQVQGSANDSIRLVETQGSECPYVALSHRWGDPRLKQLKTTTRTMQSHMDQIPWHDLPATFRDAVTVCRSMDVVYLWIDSLCILQAFEDITPDEREATEHDFAQENSIMARTYQNSHFTISADISTHMDSGMFSQLPLDDHAIEVMADDGKPASLYIGQEVNHYRDETPCIETRGWTLQEFLLPPRVLHFGEFDVEWRCKQRLTCECGDLDRERSKQVAWHRHHFMEKATEAPPTDHEGALRWWEVVVHQYTSRQLTNPSDKLPALSGLAQLRKRVKGGVYLAGLWKDSILHDLCWYHTLNYNVATSGGVSRRPPNYRAPSWSWASVDTDSGCSWWWTGVIGLHPISPEAEPKPACTILGSACEPKTSDPTGEVRSGFLDIKVALIPVEICADPDQEVVWTVHNIGISLDLEFFKPDCELEEDGLSLGGSVYCAPIAETAGFTRTGERNPWPLLRFVSEAMVLAHGEAYDSIKTKTNKSTLAGALRLWKR</sequence>
<keyword evidence="4" id="KW-1185">Reference proteome</keyword>
<evidence type="ECO:0000259" key="2">
    <source>
        <dbReference type="Pfam" id="PF06985"/>
    </source>
</evidence>
<comment type="caution">
    <text evidence="3">The sequence shown here is derived from an EMBL/GenBank/DDBJ whole genome shotgun (WGS) entry which is preliminary data.</text>
</comment>
<evidence type="ECO:0000313" key="4">
    <source>
        <dbReference type="Proteomes" id="UP001390339"/>
    </source>
</evidence>
<name>A0ABR2IS72_9PEZI</name>
<protein>
    <submittedName>
        <fullName evidence="3">HET-domain-containing protein</fullName>
    </submittedName>
</protein>
<accession>A0ABR2IS72</accession>
<organism evidence="3 4">
    <name type="scientific">Apiospora arundinis</name>
    <dbReference type="NCBI Taxonomy" id="335852"/>
    <lineage>
        <taxon>Eukaryota</taxon>
        <taxon>Fungi</taxon>
        <taxon>Dikarya</taxon>
        <taxon>Ascomycota</taxon>
        <taxon>Pezizomycotina</taxon>
        <taxon>Sordariomycetes</taxon>
        <taxon>Xylariomycetidae</taxon>
        <taxon>Amphisphaeriales</taxon>
        <taxon>Apiosporaceae</taxon>
        <taxon>Apiospora</taxon>
    </lineage>
</organism>
<feature type="compositionally biased region" description="Basic and acidic residues" evidence="1">
    <location>
        <begin position="1"/>
        <end position="17"/>
    </location>
</feature>